<comment type="caution">
    <text evidence="10">The sequence shown here is derived from an EMBL/GenBank/DDBJ whole genome shotgun (WGS) entry which is preliminary data.</text>
</comment>
<evidence type="ECO:0000256" key="6">
    <source>
        <dbReference type="ARBA" id="ARBA00022692"/>
    </source>
</evidence>
<keyword evidence="4 9" id="KW-1003">Cell membrane</keyword>
<comment type="function">
    <text evidence="9">Converts cobyric acid to cobinamide by the addition of aminopropanol on the F carboxylic group.</text>
</comment>
<evidence type="ECO:0000256" key="5">
    <source>
        <dbReference type="ARBA" id="ARBA00022573"/>
    </source>
</evidence>
<dbReference type="AlphaFoldDB" id="A0A432G5S1"/>
<dbReference type="InterPro" id="IPR004485">
    <property type="entry name" value="Cobalamin_biosynth_CobD/CbiB"/>
</dbReference>
<feature type="transmembrane region" description="Helical" evidence="9">
    <location>
        <begin position="12"/>
        <end position="31"/>
    </location>
</feature>
<comment type="subcellular location">
    <subcellularLocation>
        <location evidence="1 9">Cell membrane</location>
        <topology evidence="1 9">Multi-pass membrane protein</topology>
    </subcellularLocation>
</comment>
<keyword evidence="8 9" id="KW-0472">Membrane</keyword>
<proteinExistence type="inferred from homology"/>
<keyword evidence="7 9" id="KW-1133">Transmembrane helix</keyword>
<dbReference type="PANTHER" id="PTHR34308">
    <property type="entry name" value="COBALAMIN BIOSYNTHESIS PROTEIN CBIB"/>
    <property type="match status" value="1"/>
</dbReference>
<evidence type="ECO:0000313" key="11">
    <source>
        <dbReference type="Proteomes" id="UP000286801"/>
    </source>
</evidence>
<sequence>MNVDLVELLTHPAVILASIIGLDLLFGDPVYSWHPVRLIGNLISWFETKLRSIGLDGKFGGIILVLLLLFCAFVVCTGISHFLTKIHWSLSWLWSVYLGWSFLALRDLLVHAKHVAEAMETENLSEAKRQVGMLVGRDTKLMDLPACGRATVESVSENLNDGVMAPLLFFCFFGIPGMLLFKVVSTLDSMVGYQNKRYQDFGWCSAKFDDLLSWIPARISWLFLSGTAALFPEFSGSNAFKVGWKDHAKLPSSNAGWCEATAAGALKIRLCGPIWREGKLAHNYWLGSQKDREGATAWDIQLVSRLALATTLIVSGILGYLLWLSEFKPFFSP</sequence>
<dbReference type="HAMAP" id="MF_00024">
    <property type="entry name" value="CobD_CbiB"/>
    <property type="match status" value="1"/>
</dbReference>
<comment type="similarity">
    <text evidence="3 9">Belongs to the CobD/CbiB family.</text>
</comment>
<dbReference type="GO" id="GO:0009236">
    <property type="term" value="P:cobalamin biosynthetic process"/>
    <property type="evidence" value="ECO:0007669"/>
    <property type="project" value="UniProtKB-UniRule"/>
</dbReference>
<accession>A0A432G5S1</accession>
<dbReference type="GO" id="GO:0015420">
    <property type="term" value="F:ABC-type vitamin B12 transporter activity"/>
    <property type="evidence" value="ECO:0007669"/>
    <property type="project" value="UniProtKB-UniRule"/>
</dbReference>
<keyword evidence="6 9" id="KW-0812">Transmembrane</keyword>
<dbReference type="PANTHER" id="PTHR34308:SF1">
    <property type="entry name" value="COBALAMIN BIOSYNTHESIS PROTEIN CBIB"/>
    <property type="match status" value="1"/>
</dbReference>
<organism evidence="10 11">
    <name type="scientific">SAR324 cluster bacterium</name>
    <dbReference type="NCBI Taxonomy" id="2024889"/>
    <lineage>
        <taxon>Bacteria</taxon>
        <taxon>Deltaproteobacteria</taxon>
        <taxon>SAR324 cluster</taxon>
    </lineage>
</organism>
<evidence type="ECO:0000256" key="7">
    <source>
        <dbReference type="ARBA" id="ARBA00022989"/>
    </source>
</evidence>
<evidence type="ECO:0000256" key="1">
    <source>
        <dbReference type="ARBA" id="ARBA00004651"/>
    </source>
</evidence>
<evidence type="ECO:0000256" key="3">
    <source>
        <dbReference type="ARBA" id="ARBA00006263"/>
    </source>
</evidence>
<dbReference type="EMBL" id="QNZL01000169">
    <property type="protein sequence ID" value="RTZ79084.1"/>
    <property type="molecule type" value="Genomic_DNA"/>
</dbReference>
<reference evidence="10 11" key="1">
    <citation type="submission" date="2018-06" db="EMBL/GenBank/DDBJ databases">
        <title>Combined omics and stable isotope probing to characterize newly discovered Mariana Back-Arc vent microbial communities.</title>
        <authorList>
            <person name="Trembath-Reichert E."/>
            <person name="Huber J.A."/>
        </authorList>
    </citation>
    <scope>NUCLEOTIDE SEQUENCE [LARGE SCALE GENOMIC DNA]</scope>
    <source>
        <strain evidence="10">MAG 63_1</strain>
    </source>
</reference>
<evidence type="ECO:0000256" key="8">
    <source>
        <dbReference type="ARBA" id="ARBA00023136"/>
    </source>
</evidence>
<dbReference type="NCBIfam" id="TIGR00380">
    <property type="entry name" value="cobal_cbiB"/>
    <property type="match status" value="1"/>
</dbReference>
<feature type="transmembrane region" description="Helical" evidence="9">
    <location>
        <begin position="86"/>
        <end position="105"/>
    </location>
</feature>
<feature type="transmembrane region" description="Helical" evidence="9">
    <location>
        <begin position="167"/>
        <end position="191"/>
    </location>
</feature>
<comment type="pathway">
    <text evidence="2 9">Cofactor biosynthesis; adenosylcobalamin biosynthesis.</text>
</comment>
<dbReference type="Pfam" id="PF03186">
    <property type="entry name" value="CobD_Cbib"/>
    <property type="match status" value="1"/>
</dbReference>
<evidence type="ECO:0000256" key="9">
    <source>
        <dbReference type="HAMAP-Rule" id="MF_00024"/>
    </source>
</evidence>
<feature type="transmembrane region" description="Helical" evidence="9">
    <location>
        <begin position="59"/>
        <end position="80"/>
    </location>
</feature>
<dbReference type="Proteomes" id="UP000286801">
    <property type="component" value="Unassembled WGS sequence"/>
</dbReference>
<gene>
    <name evidence="9 10" type="primary">cobD</name>
    <name evidence="10" type="ORF">DSY97_06075</name>
</gene>
<evidence type="ECO:0000256" key="4">
    <source>
        <dbReference type="ARBA" id="ARBA00022475"/>
    </source>
</evidence>
<dbReference type="GO" id="GO:0005886">
    <property type="term" value="C:plasma membrane"/>
    <property type="evidence" value="ECO:0007669"/>
    <property type="project" value="UniProtKB-SubCell"/>
</dbReference>
<evidence type="ECO:0000256" key="2">
    <source>
        <dbReference type="ARBA" id="ARBA00004953"/>
    </source>
</evidence>
<keyword evidence="5 9" id="KW-0169">Cobalamin biosynthesis</keyword>
<dbReference type="UniPathway" id="UPA00148"/>
<dbReference type="GO" id="GO:0048472">
    <property type="term" value="F:threonine-phosphate decarboxylase activity"/>
    <property type="evidence" value="ECO:0007669"/>
    <property type="project" value="InterPro"/>
</dbReference>
<protein>
    <recommendedName>
        <fullName evidence="9">Cobalamin biosynthesis protein CobD</fullName>
    </recommendedName>
</protein>
<name>A0A432G5S1_9DELT</name>
<feature type="transmembrane region" description="Helical" evidence="9">
    <location>
        <begin position="302"/>
        <end position="323"/>
    </location>
</feature>
<evidence type="ECO:0000313" key="10">
    <source>
        <dbReference type="EMBL" id="RTZ79084.1"/>
    </source>
</evidence>